<dbReference type="OrthoDB" id="39175at2759"/>
<organism evidence="3 4">
    <name type="scientific">Pseudomicrostroma glucosiphilum</name>
    <dbReference type="NCBI Taxonomy" id="1684307"/>
    <lineage>
        <taxon>Eukaryota</taxon>
        <taxon>Fungi</taxon>
        <taxon>Dikarya</taxon>
        <taxon>Basidiomycota</taxon>
        <taxon>Ustilaginomycotina</taxon>
        <taxon>Exobasidiomycetes</taxon>
        <taxon>Microstromatales</taxon>
        <taxon>Microstromatales incertae sedis</taxon>
        <taxon>Pseudomicrostroma</taxon>
    </lineage>
</organism>
<dbReference type="Pfam" id="PF00172">
    <property type="entry name" value="Zn_clus"/>
    <property type="match status" value="1"/>
</dbReference>
<dbReference type="EMBL" id="KZ819322">
    <property type="protein sequence ID" value="PWN22726.1"/>
    <property type="molecule type" value="Genomic_DNA"/>
</dbReference>
<dbReference type="CDD" id="cd00067">
    <property type="entry name" value="GAL4"/>
    <property type="match status" value="1"/>
</dbReference>
<feature type="compositionally biased region" description="Polar residues" evidence="1">
    <location>
        <begin position="228"/>
        <end position="240"/>
    </location>
</feature>
<protein>
    <recommendedName>
        <fullName evidence="2">Zn(2)-C6 fungal-type domain-containing protein</fullName>
    </recommendedName>
</protein>
<feature type="compositionally biased region" description="Polar residues" evidence="1">
    <location>
        <begin position="274"/>
        <end position="285"/>
    </location>
</feature>
<accession>A0A316UC07</accession>
<sequence>MPSHPSYGSQNSPFRPSPSSTSASPAFGGSSPREALYYQRMQHSVDPSGSRRDRQNSTHSNSLASTSSSPSRSASISGTNATFVTPPQTEADQSTGRAKAVVRAACLACRTAKRRCDGGQPVCGPCQARGVSQESGGCAYVASKRGGPRFKGCTGEQARKIKAEKDKGKGQHPPRKSKGNTEDRSTSAASRDKQSPSDSNHSVDAERDNLRTTKRTDATRRDSELFHTPSSSTAAKQGVTSPAALSMQSGAHNRSSPSVTPYAHYGHPDYSRSGFPQSAGSSIKTGTIHADGDVPEESRSALSAANLAIWQRHQDSQTMDDLDIDIGNLNAYDADAGMMPQDLSFDDFYSRLESLPKAGQVGSGSTGYVDLTTWDTSNNDILDAADSEQQARFLLTYFFEKVYSSAPVLLGAENMSSLAFWFSGKGPCALYAAIAALVTLRLPEHEAYRTLRGGYASLNNPNVGMTRNEVAAQHARTSEFLLKRFSEQQAVAAAATFGLDPSTVLGDCNDDVSGRSLCQGPSDPELLRIEAAAAHTLLAHYHYGAGGHTAQSVAHSHALEAWTSLQGVRFDLKEGMAPKDPLSTSHFSWDQKQEWAKRVYWTSFAATSVTACTGGFAPVKGVCDPVTALKLRPALEADVGAWGVYIRGAQHVARGYAALHAFETLKRGKDVPEEDIARDKALIFSEYSKLDRDMTAFTTYDPAWRSPSEGSGASRSGDEGLGFALRTAGKLMTAGATIIVHRGQAYANANIFLEPQCGLPQASRNSAEQQDRSAKEALFGKRIAGQMPNGMDLDNRSRSPSPSEQYVTPDRLWHRSGSVTLPPAGSGSRGSGSEGCTTCKPSNFDPQVAALDANFIHYPLNTGSNGNWIAGAGQAAQHHHHHHQQQQQGNHGRIHGSNGATDAAMAAFHHFQTQEQAGHRGESALSHVGNGSGYIHRFAPLAPPTSAFLSERYLYGPFEPEHSIDKCRWAASAMLSSVGPLLHGRNKAGEVSQNILGNSSSEAPSLPPWAACSYVLAGYCLLMQCLIVQASRAWRHSSQTSTAEALSNGGAGDELDTELKELRGQVLAIHDLLEQFALTFDIAREYKKEVAVLLEVNTRLK</sequence>
<dbReference type="GO" id="GO:0008270">
    <property type="term" value="F:zinc ion binding"/>
    <property type="evidence" value="ECO:0007669"/>
    <property type="project" value="InterPro"/>
</dbReference>
<evidence type="ECO:0000259" key="2">
    <source>
        <dbReference type="PROSITE" id="PS50048"/>
    </source>
</evidence>
<dbReference type="GeneID" id="37015770"/>
<evidence type="ECO:0000256" key="1">
    <source>
        <dbReference type="SAM" id="MobiDB-lite"/>
    </source>
</evidence>
<evidence type="ECO:0000313" key="3">
    <source>
        <dbReference type="EMBL" id="PWN22726.1"/>
    </source>
</evidence>
<feature type="compositionally biased region" description="Basic and acidic residues" evidence="1">
    <location>
        <begin position="179"/>
        <end position="225"/>
    </location>
</feature>
<feature type="domain" description="Zn(2)-C6 fungal-type" evidence="2">
    <location>
        <begin position="105"/>
        <end position="140"/>
    </location>
</feature>
<feature type="region of interest" description="Disordered" evidence="1">
    <location>
        <begin position="1"/>
        <end position="97"/>
    </location>
</feature>
<feature type="compositionally biased region" description="Low complexity" evidence="1">
    <location>
        <begin position="12"/>
        <end position="33"/>
    </location>
</feature>
<reference evidence="3 4" key="1">
    <citation type="journal article" date="2018" name="Mol. Biol. Evol.">
        <title>Broad Genomic Sampling Reveals a Smut Pathogenic Ancestry of the Fungal Clade Ustilaginomycotina.</title>
        <authorList>
            <person name="Kijpornyongpan T."/>
            <person name="Mondo S.J."/>
            <person name="Barry K."/>
            <person name="Sandor L."/>
            <person name="Lee J."/>
            <person name="Lipzen A."/>
            <person name="Pangilinan J."/>
            <person name="LaButti K."/>
            <person name="Hainaut M."/>
            <person name="Henrissat B."/>
            <person name="Grigoriev I.V."/>
            <person name="Spatafora J.W."/>
            <person name="Aime M.C."/>
        </authorList>
    </citation>
    <scope>NUCLEOTIDE SEQUENCE [LARGE SCALE GENOMIC DNA]</scope>
    <source>
        <strain evidence="3 4">MCA 4718</strain>
    </source>
</reference>
<dbReference type="PROSITE" id="PS50048">
    <property type="entry name" value="ZN2_CY6_FUNGAL_2"/>
    <property type="match status" value="1"/>
</dbReference>
<dbReference type="GO" id="GO:0000981">
    <property type="term" value="F:DNA-binding transcription factor activity, RNA polymerase II-specific"/>
    <property type="evidence" value="ECO:0007669"/>
    <property type="project" value="InterPro"/>
</dbReference>
<feature type="region of interest" description="Disordered" evidence="1">
    <location>
        <begin position="873"/>
        <end position="898"/>
    </location>
</feature>
<feature type="compositionally biased region" description="Basic and acidic residues" evidence="1">
    <location>
        <begin position="157"/>
        <end position="169"/>
    </location>
</feature>
<feature type="compositionally biased region" description="Polar residues" evidence="1">
    <location>
        <begin position="78"/>
        <end position="96"/>
    </location>
</feature>
<evidence type="ECO:0000313" key="4">
    <source>
        <dbReference type="Proteomes" id="UP000245942"/>
    </source>
</evidence>
<dbReference type="Gene3D" id="4.10.240.10">
    <property type="entry name" value="Zn(2)-C6 fungal-type DNA-binding domain"/>
    <property type="match status" value="1"/>
</dbReference>
<dbReference type="InterPro" id="IPR036864">
    <property type="entry name" value="Zn2-C6_fun-type_DNA-bd_sf"/>
</dbReference>
<dbReference type="InterPro" id="IPR001138">
    <property type="entry name" value="Zn2Cys6_DnaBD"/>
</dbReference>
<dbReference type="SMART" id="SM00066">
    <property type="entry name" value="GAL4"/>
    <property type="match status" value="1"/>
</dbReference>
<name>A0A316UC07_9BASI</name>
<proteinExistence type="predicted"/>
<feature type="compositionally biased region" description="Low complexity" evidence="1">
    <location>
        <begin position="57"/>
        <end position="77"/>
    </location>
</feature>
<keyword evidence="4" id="KW-1185">Reference proteome</keyword>
<dbReference type="RefSeq" id="XP_025349886.1">
    <property type="nucleotide sequence ID" value="XM_025494036.1"/>
</dbReference>
<feature type="region of interest" description="Disordered" evidence="1">
    <location>
        <begin position="780"/>
        <end position="838"/>
    </location>
</feature>
<feature type="region of interest" description="Disordered" evidence="1">
    <location>
        <begin position="115"/>
        <end position="295"/>
    </location>
</feature>
<gene>
    <name evidence="3" type="ORF">BCV69DRAFT_296706</name>
</gene>
<feature type="compositionally biased region" description="Polar residues" evidence="1">
    <location>
        <begin position="246"/>
        <end position="259"/>
    </location>
</feature>
<dbReference type="SUPFAM" id="SSF57701">
    <property type="entry name" value="Zn2/Cys6 DNA-binding domain"/>
    <property type="match status" value="1"/>
</dbReference>
<dbReference type="Proteomes" id="UP000245942">
    <property type="component" value="Unassembled WGS sequence"/>
</dbReference>
<dbReference type="AlphaFoldDB" id="A0A316UC07"/>
<dbReference type="PANTHER" id="PTHR47431">
    <property type="entry name" value="ZN(II)2CYS6 TRANSCRIPTION FACTOR (EUROFUNG)-RELATED"/>
    <property type="match status" value="1"/>
</dbReference>
<dbReference type="PANTHER" id="PTHR47431:SF1">
    <property type="entry name" value="ZN(II)2CYS6 TRANSCRIPTION FACTOR (EUROFUNG)"/>
    <property type="match status" value="1"/>
</dbReference>
<dbReference type="STRING" id="1684307.A0A316UC07"/>
<feature type="compositionally biased region" description="Polar residues" evidence="1">
    <location>
        <begin position="1"/>
        <end position="11"/>
    </location>
</feature>